<dbReference type="Gene3D" id="4.10.60.10">
    <property type="entry name" value="Zinc finger, CCHC-type"/>
    <property type="match status" value="1"/>
</dbReference>
<dbReference type="AlphaFoldDB" id="A0A6H5I2D2"/>
<gene>
    <name evidence="3" type="ORF">TBRA_LOCUS2680</name>
</gene>
<dbReference type="OrthoDB" id="7698238at2759"/>
<keyword evidence="4" id="KW-1185">Reference proteome</keyword>
<dbReference type="GO" id="GO:0003676">
    <property type="term" value="F:nucleic acid binding"/>
    <property type="evidence" value="ECO:0007669"/>
    <property type="project" value="InterPro"/>
</dbReference>
<dbReference type="GO" id="GO:0008270">
    <property type="term" value="F:zinc ion binding"/>
    <property type="evidence" value="ECO:0007669"/>
    <property type="project" value="UniProtKB-KW"/>
</dbReference>
<accession>A0A6H5I2D2</accession>
<feature type="domain" description="CCHC-type" evidence="2">
    <location>
        <begin position="293"/>
        <end position="308"/>
    </location>
</feature>
<evidence type="ECO:0000313" key="4">
    <source>
        <dbReference type="Proteomes" id="UP000479190"/>
    </source>
</evidence>
<sequence>MVGDCSISSFPCIRYLGLHIDARLRFDQYLRIVSEKAARVAGALAKIMPKTGGPRSSLRELYAHVIDSILLYGAPIWRCATETQAYIRRAEAVHRQACLRVISGRPHIFYDAMVASFAQSVVTRLRQEAQEVATGCRIHSVHVHKKKKKKTNGDPALQQTVGSSVNNIRRSAAGALVLQLKKGVEKAHALSEELGKVLGKAATASALLDTFTIEIKDLDECATKEEVTTARYALLGVLVSKRDPVKSLRTAYAGTRVAVVALPDDLAATALKLGHVRIGWMNCRIRAREEAARCYRCWSPGHMAARCKGPDRTVLCYRCG</sequence>
<dbReference type="SUPFAM" id="SSF57756">
    <property type="entry name" value="Retrovirus zinc finger-like domains"/>
    <property type="match status" value="1"/>
</dbReference>
<protein>
    <recommendedName>
        <fullName evidence="2">CCHC-type domain-containing protein</fullName>
    </recommendedName>
</protein>
<keyword evidence="1" id="KW-0863">Zinc-finger</keyword>
<keyword evidence="1" id="KW-0862">Zinc</keyword>
<proteinExistence type="predicted"/>
<organism evidence="3 4">
    <name type="scientific">Trichogramma brassicae</name>
    <dbReference type="NCBI Taxonomy" id="86971"/>
    <lineage>
        <taxon>Eukaryota</taxon>
        <taxon>Metazoa</taxon>
        <taxon>Ecdysozoa</taxon>
        <taxon>Arthropoda</taxon>
        <taxon>Hexapoda</taxon>
        <taxon>Insecta</taxon>
        <taxon>Pterygota</taxon>
        <taxon>Neoptera</taxon>
        <taxon>Endopterygota</taxon>
        <taxon>Hymenoptera</taxon>
        <taxon>Apocrita</taxon>
        <taxon>Proctotrupomorpha</taxon>
        <taxon>Chalcidoidea</taxon>
        <taxon>Trichogrammatidae</taxon>
        <taxon>Trichogramma</taxon>
    </lineage>
</organism>
<dbReference type="Proteomes" id="UP000479190">
    <property type="component" value="Unassembled WGS sequence"/>
</dbReference>
<dbReference type="PROSITE" id="PS50158">
    <property type="entry name" value="ZF_CCHC"/>
    <property type="match status" value="1"/>
</dbReference>
<dbReference type="InterPro" id="IPR001878">
    <property type="entry name" value="Znf_CCHC"/>
</dbReference>
<evidence type="ECO:0000256" key="1">
    <source>
        <dbReference type="PROSITE-ProRule" id="PRU00047"/>
    </source>
</evidence>
<keyword evidence="1" id="KW-0479">Metal-binding</keyword>
<reference evidence="3 4" key="1">
    <citation type="submission" date="2020-02" db="EMBL/GenBank/DDBJ databases">
        <authorList>
            <person name="Ferguson B K."/>
        </authorList>
    </citation>
    <scope>NUCLEOTIDE SEQUENCE [LARGE SCALE GENOMIC DNA]</scope>
</reference>
<name>A0A6H5I2D2_9HYME</name>
<evidence type="ECO:0000259" key="2">
    <source>
        <dbReference type="PROSITE" id="PS50158"/>
    </source>
</evidence>
<dbReference type="InterPro" id="IPR036875">
    <property type="entry name" value="Znf_CCHC_sf"/>
</dbReference>
<evidence type="ECO:0000313" key="3">
    <source>
        <dbReference type="EMBL" id="CAB0030684.1"/>
    </source>
</evidence>
<dbReference type="EMBL" id="CADCXV010000513">
    <property type="protein sequence ID" value="CAB0030684.1"/>
    <property type="molecule type" value="Genomic_DNA"/>
</dbReference>